<dbReference type="EMBL" id="BKCJ011114127">
    <property type="protein sequence ID" value="GFC88168.1"/>
    <property type="molecule type" value="Genomic_DNA"/>
</dbReference>
<feature type="compositionally biased region" description="Basic and acidic residues" evidence="1">
    <location>
        <begin position="92"/>
        <end position="103"/>
    </location>
</feature>
<gene>
    <name evidence="2" type="ORF">Tci_860138</name>
</gene>
<comment type="caution">
    <text evidence="2">The sequence shown here is derived from an EMBL/GenBank/DDBJ whole genome shotgun (WGS) entry which is preliminary data.</text>
</comment>
<evidence type="ECO:0000313" key="2">
    <source>
        <dbReference type="EMBL" id="GFC88168.1"/>
    </source>
</evidence>
<feature type="non-terminal residue" evidence="2">
    <location>
        <position position="139"/>
    </location>
</feature>
<feature type="region of interest" description="Disordered" evidence="1">
    <location>
        <begin position="45"/>
        <end position="139"/>
    </location>
</feature>
<evidence type="ECO:0000256" key="1">
    <source>
        <dbReference type="SAM" id="MobiDB-lite"/>
    </source>
</evidence>
<name>A0A699RSX0_TANCI</name>
<reference evidence="2" key="1">
    <citation type="journal article" date="2019" name="Sci. Rep.">
        <title>Draft genome of Tanacetum cinerariifolium, the natural source of mosquito coil.</title>
        <authorList>
            <person name="Yamashiro T."/>
            <person name="Shiraishi A."/>
            <person name="Satake H."/>
            <person name="Nakayama K."/>
        </authorList>
    </citation>
    <scope>NUCLEOTIDE SEQUENCE</scope>
</reference>
<sequence>ARTSTKEGVEARTSIIDKKVKVNKDATEVVETRRCIVKNDFETKYESDDDSVYQSDKNRMKVNREAKAKEKDNQNPGMNEPNAENSMPTDNVRGETFKEHDIYINKSGEVKVVAKCRQRPPRLSDPEKGKQRKQTKYPS</sequence>
<feature type="compositionally biased region" description="Basic and acidic residues" evidence="1">
    <location>
        <begin position="56"/>
        <end position="73"/>
    </location>
</feature>
<proteinExistence type="predicted"/>
<feature type="non-terminal residue" evidence="2">
    <location>
        <position position="1"/>
    </location>
</feature>
<dbReference type="AlphaFoldDB" id="A0A699RSX0"/>
<feature type="compositionally biased region" description="Polar residues" evidence="1">
    <location>
        <begin position="74"/>
        <end position="89"/>
    </location>
</feature>
<protein>
    <submittedName>
        <fullName evidence="2">Uncharacterized protein</fullName>
    </submittedName>
</protein>
<feature type="compositionally biased region" description="Basic residues" evidence="1">
    <location>
        <begin position="130"/>
        <end position="139"/>
    </location>
</feature>
<accession>A0A699RSX0</accession>
<organism evidence="2">
    <name type="scientific">Tanacetum cinerariifolium</name>
    <name type="common">Dalmatian daisy</name>
    <name type="synonym">Chrysanthemum cinerariifolium</name>
    <dbReference type="NCBI Taxonomy" id="118510"/>
    <lineage>
        <taxon>Eukaryota</taxon>
        <taxon>Viridiplantae</taxon>
        <taxon>Streptophyta</taxon>
        <taxon>Embryophyta</taxon>
        <taxon>Tracheophyta</taxon>
        <taxon>Spermatophyta</taxon>
        <taxon>Magnoliopsida</taxon>
        <taxon>eudicotyledons</taxon>
        <taxon>Gunneridae</taxon>
        <taxon>Pentapetalae</taxon>
        <taxon>asterids</taxon>
        <taxon>campanulids</taxon>
        <taxon>Asterales</taxon>
        <taxon>Asteraceae</taxon>
        <taxon>Asteroideae</taxon>
        <taxon>Anthemideae</taxon>
        <taxon>Anthemidinae</taxon>
        <taxon>Tanacetum</taxon>
    </lineage>
</organism>